<reference evidence="7" key="1">
    <citation type="submission" date="2019-04" db="EMBL/GenBank/DDBJ databases">
        <title>Whole genome sequencing of oral phylogroup 2 treponemes.</title>
        <authorList>
            <person name="Chan Y."/>
            <person name="Zeng H.H."/>
            <person name="Yu X.L."/>
            <person name="Leung W.K."/>
            <person name="Watt R.M."/>
        </authorList>
    </citation>
    <scope>NUCLEOTIDE SEQUENCE</scope>
    <source>
        <strain evidence="7">OMZ 835</strain>
    </source>
</reference>
<dbReference type="PANTHER" id="PTHR33841:SF1">
    <property type="entry name" value="DNA METHYLTRANSFERASE A"/>
    <property type="match status" value="1"/>
</dbReference>
<dbReference type="EC" id="2.1.1.72" evidence="1"/>
<gene>
    <name evidence="7" type="ORF">E4N74_06255</name>
</gene>
<sequence>MVIGNPPYGAKTSNTDKENYKRYYEASQTARGLKGSTDTFAVFVNLGYNILCKNGNLAFIIPMAITSSDAMMALHNLLENNCETIKVSSYSNRPKQIFDAACIRTSVFFFTKTLTANRHIYTTKLQRRRYTDSIKDIIDKLQFIDSKELKLPGRYAKISNDSEKKILQKCFSSNKNIKSFTDVKGVPFYYRVSGGRYFNVVSDIPTGSTQDKTYCVISDYSKIIVAILSTNLFWFYQQVYTDGLHIKLTELEMFPLPDLEKVSRETISQINNKYFKYKTDIEKNKINRDFYFEYKIRKSKKLIDELDDLVCPLYGLTKAEVAYIKNYELEFRLDDE</sequence>
<keyword evidence="4" id="KW-0949">S-adenosyl-L-methionine</keyword>
<dbReference type="InterPro" id="IPR002052">
    <property type="entry name" value="DNA_methylase_N6_adenine_CS"/>
</dbReference>
<dbReference type="AlphaFoldDB" id="A0AAE9SHA4"/>
<feature type="domain" description="Type II methyltransferase M.TaqI-like" evidence="6">
    <location>
        <begin position="2"/>
        <end position="90"/>
    </location>
</feature>
<dbReference type="Gene3D" id="3.40.50.150">
    <property type="entry name" value="Vaccinia Virus protein VP39"/>
    <property type="match status" value="1"/>
</dbReference>
<dbReference type="GO" id="GO:0032259">
    <property type="term" value="P:methylation"/>
    <property type="evidence" value="ECO:0007669"/>
    <property type="project" value="UniProtKB-KW"/>
</dbReference>
<evidence type="ECO:0000256" key="2">
    <source>
        <dbReference type="ARBA" id="ARBA00022603"/>
    </source>
</evidence>
<dbReference type="GO" id="GO:0006304">
    <property type="term" value="P:DNA modification"/>
    <property type="evidence" value="ECO:0007669"/>
    <property type="project" value="InterPro"/>
</dbReference>
<dbReference type="InterPro" id="IPR029063">
    <property type="entry name" value="SAM-dependent_MTases_sf"/>
</dbReference>
<organism evidence="7 8">
    <name type="scientific">Treponema putidum</name>
    <dbReference type="NCBI Taxonomy" id="221027"/>
    <lineage>
        <taxon>Bacteria</taxon>
        <taxon>Pseudomonadati</taxon>
        <taxon>Spirochaetota</taxon>
        <taxon>Spirochaetia</taxon>
        <taxon>Spirochaetales</taxon>
        <taxon>Treponemataceae</taxon>
        <taxon>Treponema</taxon>
    </lineage>
</organism>
<keyword evidence="3" id="KW-0808">Transferase</keyword>
<evidence type="ECO:0000256" key="5">
    <source>
        <dbReference type="ARBA" id="ARBA00047942"/>
    </source>
</evidence>
<keyword evidence="2" id="KW-0489">Methyltransferase</keyword>
<evidence type="ECO:0000256" key="4">
    <source>
        <dbReference type="ARBA" id="ARBA00022691"/>
    </source>
</evidence>
<dbReference type="GO" id="GO:0009007">
    <property type="term" value="F:site-specific DNA-methyltransferase (adenine-specific) activity"/>
    <property type="evidence" value="ECO:0007669"/>
    <property type="project" value="UniProtKB-EC"/>
</dbReference>
<evidence type="ECO:0000256" key="3">
    <source>
        <dbReference type="ARBA" id="ARBA00022679"/>
    </source>
</evidence>
<dbReference type="EMBL" id="CP038804">
    <property type="protein sequence ID" value="UTY33663.1"/>
    <property type="molecule type" value="Genomic_DNA"/>
</dbReference>
<name>A0AAE9SHA4_9SPIR</name>
<dbReference type="PROSITE" id="PS00092">
    <property type="entry name" value="N6_MTASE"/>
    <property type="match status" value="1"/>
</dbReference>
<dbReference type="InterPro" id="IPR050953">
    <property type="entry name" value="N4_N6_ade-DNA_methylase"/>
</dbReference>
<dbReference type="InterPro" id="IPR011639">
    <property type="entry name" value="MethylTrfase_TaqI-like_dom"/>
</dbReference>
<proteinExistence type="predicted"/>
<dbReference type="Proteomes" id="UP001058682">
    <property type="component" value="Chromosome"/>
</dbReference>
<dbReference type="Pfam" id="PF07669">
    <property type="entry name" value="Eco57I"/>
    <property type="match status" value="1"/>
</dbReference>
<dbReference type="SUPFAM" id="SSF53335">
    <property type="entry name" value="S-adenosyl-L-methionine-dependent methyltransferases"/>
    <property type="match status" value="1"/>
</dbReference>
<accession>A0AAE9SHA4</accession>
<protein>
    <recommendedName>
        <fullName evidence="1">site-specific DNA-methyltransferase (adenine-specific)</fullName>
        <ecNumber evidence="1">2.1.1.72</ecNumber>
    </recommendedName>
</protein>
<evidence type="ECO:0000256" key="1">
    <source>
        <dbReference type="ARBA" id="ARBA00011900"/>
    </source>
</evidence>
<evidence type="ECO:0000313" key="8">
    <source>
        <dbReference type="Proteomes" id="UP001058682"/>
    </source>
</evidence>
<evidence type="ECO:0000259" key="6">
    <source>
        <dbReference type="Pfam" id="PF07669"/>
    </source>
</evidence>
<dbReference type="GO" id="GO:0003676">
    <property type="term" value="F:nucleic acid binding"/>
    <property type="evidence" value="ECO:0007669"/>
    <property type="project" value="InterPro"/>
</dbReference>
<evidence type="ECO:0000313" key="7">
    <source>
        <dbReference type="EMBL" id="UTY33663.1"/>
    </source>
</evidence>
<dbReference type="PANTHER" id="PTHR33841">
    <property type="entry name" value="DNA METHYLTRANSFERASE YEEA-RELATED"/>
    <property type="match status" value="1"/>
</dbReference>
<comment type="catalytic activity">
    <reaction evidence="5">
        <text>a 2'-deoxyadenosine in DNA + S-adenosyl-L-methionine = an N(6)-methyl-2'-deoxyadenosine in DNA + S-adenosyl-L-homocysteine + H(+)</text>
        <dbReference type="Rhea" id="RHEA:15197"/>
        <dbReference type="Rhea" id="RHEA-COMP:12418"/>
        <dbReference type="Rhea" id="RHEA-COMP:12419"/>
        <dbReference type="ChEBI" id="CHEBI:15378"/>
        <dbReference type="ChEBI" id="CHEBI:57856"/>
        <dbReference type="ChEBI" id="CHEBI:59789"/>
        <dbReference type="ChEBI" id="CHEBI:90615"/>
        <dbReference type="ChEBI" id="CHEBI:90616"/>
        <dbReference type="EC" id="2.1.1.72"/>
    </reaction>
</comment>